<keyword evidence="1" id="KW-0479">Metal-binding</keyword>
<organism evidence="6 7">
    <name type="scientific">Ramlibacter humi</name>
    <dbReference type="NCBI Taxonomy" id="2530451"/>
    <lineage>
        <taxon>Bacteria</taxon>
        <taxon>Pseudomonadati</taxon>
        <taxon>Pseudomonadota</taxon>
        <taxon>Betaproteobacteria</taxon>
        <taxon>Burkholderiales</taxon>
        <taxon>Comamonadaceae</taxon>
        <taxon>Ramlibacter</taxon>
    </lineage>
</organism>
<keyword evidence="2" id="KW-0106">Calcium</keyword>
<feature type="region of interest" description="Disordered" evidence="3">
    <location>
        <begin position="302"/>
        <end position="333"/>
    </location>
</feature>
<keyword evidence="7" id="KW-1185">Reference proteome</keyword>
<evidence type="ECO:0000313" key="7">
    <source>
        <dbReference type="Proteomes" id="UP000297839"/>
    </source>
</evidence>
<accession>A0A4Z0BLR8</accession>
<proteinExistence type="predicted"/>
<dbReference type="Pfam" id="PF05567">
    <property type="entry name" value="T4P_PilY1"/>
    <property type="match status" value="1"/>
</dbReference>
<comment type="caution">
    <text evidence="6">The sequence shown here is derived from an EMBL/GenBank/DDBJ whole genome shotgun (WGS) entry which is preliminary data.</text>
</comment>
<dbReference type="AlphaFoldDB" id="A0A4Z0BLR8"/>
<keyword evidence="4" id="KW-0732">Signal</keyword>
<evidence type="ECO:0000256" key="3">
    <source>
        <dbReference type="SAM" id="MobiDB-lite"/>
    </source>
</evidence>
<evidence type="ECO:0000256" key="1">
    <source>
        <dbReference type="ARBA" id="ARBA00022723"/>
    </source>
</evidence>
<feature type="signal peptide" evidence="4">
    <location>
        <begin position="1"/>
        <end position="19"/>
    </location>
</feature>
<dbReference type="PROSITE" id="PS51257">
    <property type="entry name" value="PROKAR_LIPOPROTEIN"/>
    <property type="match status" value="1"/>
</dbReference>
<dbReference type="InterPro" id="IPR008707">
    <property type="entry name" value="B-propeller_PilY1"/>
</dbReference>
<dbReference type="OrthoDB" id="7156875at2"/>
<sequence>MRTIQKVVAFLLPACVAFACQADVAQEPLLNRPRSVPPNLMLVIDTSGSMLSTLSYEYGNPTPAGPEGPYPSSTGSGPGCGIYPCRSPQINKMAYDPRVRYEPRTTLAGQPLPNTGTVWSTWQVYFSRIGSGPYETGDIEWADTPAYYVSAYPPPASEVVPGSTASYPAVVNTATLPPGTLFPKFRERTDCVQRPDACTLQEEKDNYNNYNFWYSSRIAMVNTAIAKVLSEVPDDVVRVGVASYGEMSNWFGPNMHLGVGVSKLDASQRARIDQWISTVRIGGDTPTRTVMGRVGQYFERKDSDGPWATVPNPASTSFKPTVATGPGSAEPESAHASCRRSYAMLFTDGYWNDKTTGADARPKVGNVDGTGFTISRNPSPPYVYTPMAPYADLQEDTLADVAMSLWGRDLRPDLPNRVSPLSRPANPSTWQNLTFYAVALGLPGSLPQTPAMLAELSSGIRPWPVPVPDKPSTIDDMWHATLNGRGEMLTVKNSREVTGAFRRIINDVVGSPHTLSGVAVSSAYLRAGTRKYKPQYVPGEWAGMLSAIALDAATGNERNPPTIYWQVEKGPAPDGSPVTTIPDHAARNVVTWSSMGGVNFDAAGSGLNADLVNYVRGDASQEFRNGGYFRNRAYRLGDIVNSNPVFIKEGTDFAYEKLVGNFGDYRNFVAAKAARPEGVVFVGANDGMLHGFRDSDGAEVFAYVPRAVYPDLSKLTLDPYPHHYFVDGPLTDTDAYLGGTWKNLLLGTTGAGAKAVFALDVTNPTALGASKMLWEVSSTTTGFANLGNVVNDVQAGITRSNDWVALFGNGVNSSSGAASLYVVNLATGSLIREIVVPAGGGNGLVGLRAVYDAERRLVGAYGGDLQGNLWKFDLTGASGTWQVALGGQPLFAAGATQPITAAPAVVPHEKGGSMVIFGTGKMLESADIQGPFKRQRAYGVWDTAGFGTSGGSPAPLSSLVQQVITPVQIGTPPTTYFQITRNTVNYAANQRGWYMDLDSGDGQRVIYPLQRVSDGFVLLSTLSPVSATPPDVCTPSGSGSGWVYLINAFTGSGPEKPAFDTSLDGSVSVMDAVVAGYVDAVDGRPTSIDIGTTKSMDRLCIESADSQCIRIELSCGQAGAKACPTANASGLKSRQWRQIFPR</sequence>
<evidence type="ECO:0000313" key="6">
    <source>
        <dbReference type="EMBL" id="TFZ00263.1"/>
    </source>
</evidence>
<feature type="domain" description="PilY1 beta-propeller" evidence="5">
    <location>
        <begin position="636"/>
        <end position="955"/>
    </location>
</feature>
<gene>
    <name evidence="6" type="ORF">EZ216_14280</name>
</gene>
<reference evidence="6 7" key="1">
    <citation type="submission" date="2019-03" db="EMBL/GenBank/DDBJ databases">
        <title>Ramlibacter sp. 18x22-1, whole genome shotgun sequence.</title>
        <authorList>
            <person name="Zhang X."/>
            <person name="Feng G."/>
            <person name="Zhu H."/>
        </authorList>
    </citation>
    <scope>NUCLEOTIDE SEQUENCE [LARGE SCALE GENOMIC DNA]</scope>
    <source>
        <strain evidence="6 7">18x22-1</strain>
    </source>
</reference>
<protein>
    <recommendedName>
        <fullName evidence="5">PilY1 beta-propeller domain-containing protein</fullName>
    </recommendedName>
</protein>
<evidence type="ECO:0000256" key="2">
    <source>
        <dbReference type="ARBA" id="ARBA00022837"/>
    </source>
</evidence>
<evidence type="ECO:0000259" key="5">
    <source>
        <dbReference type="Pfam" id="PF05567"/>
    </source>
</evidence>
<name>A0A4Z0BLR8_9BURK</name>
<feature type="chain" id="PRO_5021444256" description="PilY1 beta-propeller domain-containing protein" evidence="4">
    <location>
        <begin position="20"/>
        <end position="1142"/>
    </location>
</feature>
<dbReference type="EMBL" id="SMLK01000004">
    <property type="protein sequence ID" value="TFZ00263.1"/>
    <property type="molecule type" value="Genomic_DNA"/>
</dbReference>
<dbReference type="Proteomes" id="UP000297839">
    <property type="component" value="Unassembled WGS sequence"/>
</dbReference>
<evidence type="ECO:0000256" key="4">
    <source>
        <dbReference type="SAM" id="SignalP"/>
    </source>
</evidence>
<dbReference type="GO" id="GO:0046872">
    <property type="term" value="F:metal ion binding"/>
    <property type="evidence" value="ECO:0007669"/>
    <property type="project" value="UniProtKB-KW"/>
</dbReference>